<evidence type="ECO:0000256" key="1">
    <source>
        <dbReference type="ARBA" id="ARBA00004370"/>
    </source>
</evidence>
<dbReference type="PROSITE" id="PS50279">
    <property type="entry name" value="BPTI_KUNITZ_2"/>
    <property type="match status" value="2"/>
</dbReference>
<evidence type="ECO:0000256" key="9">
    <source>
        <dbReference type="SAM" id="Phobius"/>
    </source>
</evidence>
<dbReference type="InterPro" id="IPR020901">
    <property type="entry name" value="Prtase_inh_Kunz-CS"/>
</dbReference>
<evidence type="ECO:0000256" key="10">
    <source>
        <dbReference type="SAM" id="SignalP"/>
    </source>
</evidence>
<evidence type="ECO:0000256" key="4">
    <source>
        <dbReference type="ARBA" id="ARBA00023136"/>
    </source>
</evidence>
<dbReference type="Gene3D" id="4.10.410.10">
    <property type="entry name" value="Pancreatic trypsin inhibitor Kunitz domain"/>
    <property type="match status" value="2"/>
</dbReference>
<dbReference type="Pfam" id="PF00014">
    <property type="entry name" value="Kunitz_BPTI"/>
    <property type="match status" value="2"/>
</dbReference>
<dbReference type="Proteomes" id="UP001187315">
    <property type="component" value="Unassembled WGS sequence"/>
</dbReference>
<dbReference type="InterPro" id="IPR002172">
    <property type="entry name" value="LDrepeatLR_classA_rpt"/>
</dbReference>
<dbReference type="InterPro" id="IPR002223">
    <property type="entry name" value="Kunitz_BPTI"/>
</dbReference>
<gene>
    <name evidence="13" type="ORF">Q7C36_003589</name>
</gene>
<evidence type="ECO:0000256" key="3">
    <source>
        <dbReference type="ARBA" id="ARBA00022989"/>
    </source>
</evidence>
<dbReference type="SUPFAM" id="SSF57424">
    <property type="entry name" value="LDL receptor-like module"/>
    <property type="match status" value="1"/>
</dbReference>
<dbReference type="Gene3D" id="2.60.40.10">
    <property type="entry name" value="Immunoglobulins"/>
    <property type="match status" value="1"/>
</dbReference>
<dbReference type="Pfam" id="PF00057">
    <property type="entry name" value="Ldl_recept_a"/>
    <property type="match status" value="1"/>
</dbReference>
<feature type="domain" description="BPTI/Kunitz inhibitor" evidence="11">
    <location>
        <begin position="360"/>
        <end position="410"/>
    </location>
</feature>
<dbReference type="FunFam" id="4.10.410.10:FF:000020">
    <property type="entry name" value="Collagen, type VI, alpha 3"/>
    <property type="match status" value="1"/>
</dbReference>
<evidence type="ECO:0000313" key="14">
    <source>
        <dbReference type="Proteomes" id="UP001187315"/>
    </source>
</evidence>
<dbReference type="PROSITE" id="PS50068">
    <property type="entry name" value="LDLRA_2"/>
    <property type="match status" value="1"/>
</dbReference>
<feature type="domain" description="BPTI/Kunitz inhibitor" evidence="11">
    <location>
        <begin position="233"/>
        <end position="283"/>
    </location>
</feature>
<dbReference type="PANTHER" id="PTHR46750:SF1">
    <property type="entry name" value="KUNITZ-TYPE PROTEASE INHIBITOR 1"/>
    <property type="match status" value="1"/>
</dbReference>
<feature type="disulfide bond" evidence="7">
    <location>
        <begin position="304"/>
        <end position="316"/>
    </location>
</feature>
<evidence type="ECO:0000259" key="12">
    <source>
        <dbReference type="PROSITE" id="PS50986"/>
    </source>
</evidence>
<feature type="domain" description="MANSC" evidence="12">
    <location>
        <begin position="32"/>
        <end position="113"/>
    </location>
</feature>
<keyword evidence="14" id="KW-1185">Reference proteome</keyword>
<evidence type="ECO:0000313" key="13">
    <source>
        <dbReference type="EMBL" id="KAK2864435.1"/>
    </source>
</evidence>
<feature type="disulfide bond" evidence="7">
    <location>
        <begin position="323"/>
        <end position="338"/>
    </location>
</feature>
<accession>A0AA88T9G1</accession>
<dbReference type="PROSITE" id="PS00280">
    <property type="entry name" value="BPTI_KUNITZ_1"/>
    <property type="match status" value="2"/>
</dbReference>
<dbReference type="FunFam" id="4.10.400.10:FF:000067">
    <property type="entry name" value="Serine peptidase inhibitor, Kunitz type 1"/>
    <property type="match status" value="1"/>
</dbReference>
<comment type="caution">
    <text evidence="13">The sequence shown here is derived from an EMBL/GenBank/DDBJ whole genome shotgun (WGS) entry which is preliminary data.</text>
</comment>
<dbReference type="PROSITE" id="PS51257">
    <property type="entry name" value="PROKAR_LIPOPROTEIN"/>
    <property type="match status" value="1"/>
</dbReference>
<dbReference type="CDD" id="cd00112">
    <property type="entry name" value="LDLa"/>
    <property type="match status" value="1"/>
</dbReference>
<feature type="transmembrane region" description="Helical" evidence="9">
    <location>
        <begin position="438"/>
        <end position="460"/>
    </location>
</feature>
<dbReference type="InterPro" id="IPR036055">
    <property type="entry name" value="LDL_receptor-like_sf"/>
</dbReference>
<dbReference type="SMART" id="SM00192">
    <property type="entry name" value="LDLa"/>
    <property type="match status" value="1"/>
</dbReference>
<dbReference type="Pfam" id="PF22352">
    <property type="entry name" value="K319L-like_PKD"/>
    <property type="match status" value="1"/>
</dbReference>
<dbReference type="SUPFAM" id="SSF49299">
    <property type="entry name" value="PKD domain"/>
    <property type="match status" value="1"/>
</dbReference>
<dbReference type="PROSITE" id="PS01209">
    <property type="entry name" value="LDLRA_1"/>
    <property type="match status" value="1"/>
</dbReference>
<comment type="subcellular location">
    <subcellularLocation>
        <location evidence="1">Membrane</location>
    </subcellularLocation>
</comment>
<evidence type="ECO:0000256" key="7">
    <source>
        <dbReference type="PROSITE-ProRule" id="PRU00124"/>
    </source>
</evidence>
<feature type="chain" id="PRO_5041644084" description="Kunitz-type protease inhibitor 1-like" evidence="10">
    <location>
        <begin position="25"/>
        <end position="490"/>
    </location>
</feature>
<dbReference type="InterPro" id="IPR013783">
    <property type="entry name" value="Ig-like_fold"/>
</dbReference>
<keyword evidence="2 10" id="KW-0732">Signal</keyword>
<dbReference type="InterPro" id="IPR036880">
    <property type="entry name" value="Kunitz_BPTI_sf"/>
</dbReference>
<dbReference type="PANTHER" id="PTHR46750">
    <property type="entry name" value="KUNITZ-TYPE PROTEASE INHIBITOR 1"/>
    <property type="match status" value="1"/>
</dbReference>
<dbReference type="InterPro" id="IPR011106">
    <property type="entry name" value="MANSC_N"/>
</dbReference>
<keyword evidence="5 7" id="KW-1015">Disulfide bond</keyword>
<dbReference type="FunFam" id="4.10.410.10:FF:000006">
    <property type="entry name" value="Serine peptidase inhibitor, Kunitz type 1"/>
    <property type="match status" value="1"/>
</dbReference>
<dbReference type="CDD" id="cd22624">
    <property type="entry name" value="Kunitz_HAI1_2-like"/>
    <property type="match status" value="1"/>
</dbReference>
<dbReference type="PRINTS" id="PR00759">
    <property type="entry name" value="BASICPTASE"/>
</dbReference>
<evidence type="ECO:0000256" key="5">
    <source>
        <dbReference type="ARBA" id="ARBA00023157"/>
    </source>
</evidence>
<reference evidence="13" key="1">
    <citation type="submission" date="2023-08" db="EMBL/GenBank/DDBJ databases">
        <title>Pelteobagrus vachellii genome.</title>
        <authorList>
            <person name="Liu H."/>
        </authorList>
    </citation>
    <scope>NUCLEOTIDE SEQUENCE</scope>
    <source>
        <strain evidence="13">PRFRI_2022a</strain>
        <tissue evidence="13">Muscle</tissue>
    </source>
</reference>
<keyword evidence="3 9" id="KW-1133">Transmembrane helix</keyword>
<evidence type="ECO:0000259" key="11">
    <source>
        <dbReference type="PROSITE" id="PS50279"/>
    </source>
</evidence>
<dbReference type="GO" id="GO:0030198">
    <property type="term" value="P:extracellular matrix organization"/>
    <property type="evidence" value="ECO:0007669"/>
    <property type="project" value="TreeGrafter"/>
</dbReference>
<dbReference type="InterPro" id="IPR013980">
    <property type="entry name" value="MANSC_dom"/>
</dbReference>
<dbReference type="InterPro" id="IPR023415">
    <property type="entry name" value="LDLR_class-A_CS"/>
</dbReference>
<organism evidence="13 14">
    <name type="scientific">Tachysurus vachellii</name>
    <name type="common">Darkbarbel catfish</name>
    <name type="synonym">Pelteobagrus vachellii</name>
    <dbReference type="NCBI Taxonomy" id="175792"/>
    <lineage>
        <taxon>Eukaryota</taxon>
        <taxon>Metazoa</taxon>
        <taxon>Chordata</taxon>
        <taxon>Craniata</taxon>
        <taxon>Vertebrata</taxon>
        <taxon>Euteleostomi</taxon>
        <taxon>Actinopterygii</taxon>
        <taxon>Neopterygii</taxon>
        <taxon>Teleostei</taxon>
        <taxon>Ostariophysi</taxon>
        <taxon>Siluriformes</taxon>
        <taxon>Bagridae</taxon>
        <taxon>Tachysurus</taxon>
    </lineage>
</organism>
<dbReference type="PROSITE" id="PS50986">
    <property type="entry name" value="MANSC"/>
    <property type="match status" value="1"/>
</dbReference>
<feature type="signal peptide" evidence="10">
    <location>
        <begin position="1"/>
        <end position="24"/>
    </location>
</feature>
<evidence type="ECO:0008006" key="15">
    <source>
        <dbReference type="Google" id="ProtNLM"/>
    </source>
</evidence>
<proteinExistence type="predicted"/>
<evidence type="ECO:0000256" key="2">
    <source>
        <dbReference type="ARBA" id="ARBA00022729"/>
    </source>
</evidence>
<evidence type="ECO:0000256" key="8">
    <source>
        <dbReference type="SAM" id="MobiDB-lite"/>
    </source>
</evidence>
<dbReference type="EMBL" id="JAVHJS010000003">
    <property type="protein sequence ID" value="KAK2864435.1"/>
    <property type="molecule type" value="Genomic_DNA"/>
</dbReference>
<dbReference type="GO" id="GO:0060429">
    <property type="term" value="P:epithelium development"/>
    <property type="evidence" value="ECO:0007669"/>
    <property type="project" value="TreeGrafter"/>
</dbReference>
<keyword evidence="4 9" id="KW-0472">Membrane</keyword>
<dbReference type="GO" id="GO:0008544">
    <property type="term" value="P:epidermis development"/>
    <property type="evidence" value="ECO:0007669"/>
    <property type="project" value="TreeGrafter"/>
</dbReference>
<dbReference type="GO" id="GO:0005886">
    <property type="term" value="C:plasma membrane"/>
    <property type="evidence" value="ECO:0007669"/>
    <property type="project" value="TreeGrafter"/>
</dbReference>
<evidence type="ECO:0000256" key="6">
    <source>
        <dbReference type="ARBA" id="ARBA00023180"/>
    </source>
</evidence>
<keyword evidence="6" id="KW-0325">Glycoprotein</keyword>
<name>A0AA88T9G1_TACVA</name>
<dbReference type="AlphaFoldDB" id="A0AA88T9G1"/>
<dbReference type="SMART" id="SM00131">
    <property type="entry name" value="KU"/>
    <property type="match status" value="2"/>
</dbReference>
<protein>
    <recommendedName>
        <fullName evidence="15">Kunitz-type protease inhibitor 1-like</fullName>
    </recommendedName>
</protein>
<dbReference type="Gene3D" id="4.10.400.10">
    <property type="entry name" value="Low-density Lipoprotein Receptor"/>
    <property type="match status" value="1"/>
</dbReference>
<dbReference type="CDD" id="cd22623">
    <property type="entry name" value="Kunitz_HAI1_1-like"/>
    <property type="match status" value="1"/>
</dbReference>
<dbReference type="InterPro" id="IPR035986">
    <property type="entry name" value="PKD_dom_sf"/>
</dbReference>
<dbReference type="SUPFAM" id="SSF57362">
    <property type="entry name" value="BPTI-like"/>
    <property type="match status" value="2"/>
</dbReference>
<sequence length="490" mass="53860">MACLRIAVCCSCVFLLLIHTSIQSCSKDFKKGRGGFVLNTEESVAEGATYVSNPSVGTPEACLSACCRHSQCNLPLIQTGPEEDLLTNCFLFDCLYRNRFVCSFSKKSGFITYIREAVYERHLRGPGGKSGEEDKHPIAIAGPDIVTRAGEEVALNGIESWDDRNITKYEWTLLSGDRTVVITETQYADQRLLLNLHPGVYRFQLTVTDSAGQSDSASVTVLVLTQAQSEVHCLNPMKVGPCRGSFPRWHFNAASNVCELFTYGGCKQNNNNYLSQQECSDACKGTTVIPGSRKIKTEVCNSSCEEGQFVCSSGCCIDSSVECDGQPQCSDGSDEENCQHMNRTLSQLLEIRVNEEKTRCVDPPVTGPCRASMPHWFYDPLKQTCFRFTYGGCAGNGNRFEKKDDCMNICAGVTESDVFAKGLFDRVEEVKEPHKGSVATGVLIVLVILAVIGLAGCYFMRNRKKKSESQRVPTTANPPVAVTEDSRTLI</sequence>
<dbReference type="SMART" id="SM00765">
    <property type="entry name" value="MANEC"/>
    <property type="match status" value="1"/>
</dbReference>
<dbReference type="Pfam" id="PF07502">
    <property type="entry name" value="MANEC"/>
    <property type="match status" value="1"/>
</dbReference>
<dbReference type="GO" id="GO:0004867">
    <property type="term" value="F:serine-type endopeptidase inhibitor activity"/>
    <property type="evidence" value="ECO:0007669"/>
    <property type="project" value="InterPro"/>
</dbReference>
<keyword evidence="9" id="KW-0812">Transmembrane</keyword>
<dbReference type="CDD" id="cd00146">
    <property type="entry name" value="PKD"/>
    <property type="match status" value="1"/>
</dbReference>
<feature type="disulfide bond" evidence="7">
    <location>
        <begin position="311"/>
        <end position="329"/>
    </location>
</feature>
<feature type="region of interest" description="Disordered" evidence="8">
    <location>
        <begin position="468"/>
        <end position="490"/>
    </location>
</feature>